<sequence length="72" mass="8335">MKESVVVIYEVTIDNDSDTSTNNSEELKVLAQERKRVIDCSLCDYKDLHRSMTFKDIAEARRYISLHALTII</sequence>
<accession>A0AAN8T8D7</accession>
<dbReference type="AlphaFoldDB" id="A0AAN8T8D7"/>
<protein>
    <submittedName>
        <fullName evidence="1">Uncharacterized protein</fullName>
    </submittedName>
</protein>
<name>A0AAN8T8D7_SOLBU</name>
<evidence type="ECO:0000313" key="2">
    <source>
        <dbReference type="Proteomes" id="UP001371456"/>
    </source>
</evidence>
<dbReference type="EMBL" id="JBANQN010000009">
    <property type="protein sequence ID" value="KAK6779693.1"/>
    <property type="molecule type" value="Genomic_DNA"/>
</dbReference>
<evidence type="ECO:0000313" key="1">
    <source>
        <dbReference type="EMBL" id="KAK6779693.1"/>
    </source>
</evidence>
<keyword evidence="2" id="KW-1185">Reference proteome</keyword>
<gene>
    <name evidence="1" type="ORF">RDI58_021877</name>
</gene>
<dbReference type="Proteomes" id="UP001371456">
    <property type="component" value="Unassembled WGS sequence"/>
</dbReference>
<proteinExistence type="predicted"/>
<comment type="caution">
    <text evidence="1">The sequence shown here is derived from an EMBL/GenBank/DDBJ whole genome shotgun (WGS) entry which is preliminary data.</text>
</comment>
<organism evidence="1 2">
    <name type="scientific">Solanum bulbocastanum</name>
    <name type="common">Wild potato</name>
    <dbReference type="NCBI Taxonomy" id="147425"/>
    <lineage>
        <taxon>Eukaryota</taxon>
        <taxon>Viridiplantae</taxon>
        <taxon>Streptophyta</taxon>
        <taxon>Embryophyta</taxon>
        <taxon>Tracheophyta</taxon>
        <taxon>Spermatophyta</taxon>
        <taxon>Magnoliopsida</taxon>
        <taxon>eudicotyledons</taxon>
        <taxon>Gunneridae</taxon>
        <taxon>Pentapetalae</taxon>
        <taxon>asterids</taxon>
        <taxon>lamiids</taxon>
        <taxon>Solanales</taxon>
        <taxon>Solanaceae</taxon>
        <taxon>Solanoideae</taxon>
        <taxon>Solaneae</taxon>
        <taxon>Solanum</taxon>
    </lineage>
</organism>
<reference evidence="1 2" key="1">
    <citation type="submission" date="2024-02" db="EMBL/GenBank/DDBJ databases">
        <title>de novo genome assembly of Solanum bulbocastanum strain 11H21.</title>
        <authorList>
            <person name="Hosaka A.J."/>
        </authorList>
    </citation>
    <scope>NUCLEOTIDE SEQUENCE [LARGE SCALE GENOMIC DNA]</scope>
    <source>
        <tissue evidence="1">Young leaves</tissue>
    </source>
</reference>